<sequence length="246" mass="28532">MQVLNLMREFELQKMKESKTIKGYPNKLMGVANKIKLLGTNFTDSKIVEIIIAIRRPNQHYSRMSQPPFRCWKSLDAKCSKRNQMGHETTICKDKEEEQLFVTTCFSSNSTCESWLIDSGCTIHMTYDKELFKQLESTKVKWVKIGNDEHIPVKGKGTIAIISYSCTKILTDILYTIFPITTNSIDLWHKRLGHFHHLGMSCMLKNQLVRRVPSLSKKLSKCEACQFRKQTQKSFLESSWRASQKL</sequence>
<feature type="non-terminal residue" evidence="3">
    <location>
        <position position="1"/>
    </location>
</feature>
<dbReference type="Pfam" id="PF13976">
    <property type="entry name" value="gag_pre-integrs"/>
    <property type="match status" value="1"/>
</dbReference>
<feature type="domain" description="Retrovirus-related Pol polyprotein from transposon TNT 1-94-like beta-barrel" evidence="2">
    <location>
        <begin position="115"/>
        <end position="175"/>
    </location>
</feature>
<dbReference type="InterPro" id="IPR025724">
    <property type="entry name" value="GAG-pre-integrase_dom"/>
</dbReference>
<dbReference type="AlphaFoldDB" id="A0A371HGV4"/>
<organism evidence="3 4">
    <name type="scientific">Mucuna pruriens</name>
    <name type="common">Velvet bean</name>
    <name type="synonym">Dolichos pruriens</name>
    <dbReference type="NCBI Taxonomy" id="157652"/>
    <lineage>
        <taxon>Eukaryota</taxon>
        <taxon>Viridiplantae</taxon>
        <taxon>Streptophyta</taxon>
        <taxon>Embryophyta</taxon>
        <taxon>Tracheophyta</taxon>
        <taxon>Spermatophyta</taxon>
        <taxon>Magnoliopsida</taxon>
        <taxon>eudicotyledons</taxon>
        <taxon>Gunneridae</taxon>
        <taxon>Pentapetalae</taxon>
        <taxon>rosids</taxon>
        <taxon>fabids</taxon>
        <taxon>Fabales</taxon>
        <taxon>Fabaceae</taxon>
        <taxon>Papilionoideae</taxon>
        <taxon>50 kb inversion clade</taxon>
        <taxon>NPAAA clade</taxon>
        <taxon>indigoferoid/millettioid clade</taxon>
        <taxon>Phaseoleae</taxon>
        <taxon>Mucuna</taxon>
    </lineage>
</organism>
<protein>
    <submittedName>
        <fullName evidence="3">Uncharacterized protein</fullName>
    </submittedName>
</protein>
<dbReference type="Proteomes" id="UP000257109">
    <property type="component" value="Unassembled WGS sequence"/>
</dbReference>
<dbReference type="OrthoDB" id="1072921at2759"/>
<evidence type="ECO:0000313" key="4">
    <source>
        <dbReference type="Proteomes" id="UP000257109"/>
    </source>
</evidence>
<dbReference type="PANTHER" id="PTHR35317:SF11">
    <property type="entry name" value="CCHC-TYPE DOMAIN-CONTAINING PROTEIN"/>
    <property type="match status" value="1"/>
</dbReference>
<evidence type="ECO:0000259" key="1">
    <source>
        <dbReference type="Pfam" id="PF13976"/>
    </source>
</evidence>
<feature type="domain" description="GAG-pre-integrase" evidence="1">
    <location>
        <begin position="180"/>
        <end position="230"/>
    </location>
</feature>
<evidence type="ECO:0000313" key="3">
    <source>
        <dbReference type="EMBL" id="RDY02018.1"/>
    </source>
</evidence>
<name>A0A371HGV4_MUCPR</name>
<proteinExistence type="predicted"/>
<comment type="caution">
    <text evidence="3">The sequence shown here is derived from an EMBL/GenBank/DDBJ whole genome shotgun (WGS) entry which is preliminary data.</text>
</comment>
<dbReference type="InterPro" id="IPR054722">
    <property type="entry name" value="PolX-like_BBD"/>
</dbReference>
<keyword evidence="4" id="KW-1185">Reference proteome</keyword>
<accession>A0A371HGV4</accession>
<dbReference type="EMBL" id="QJKJ01002617">
    <property type="protein sequence ID" value="RDY02018.1"/>
    <property type="molecule type" value="Genomic_DNA"/>
</dbReference>
<gene>
    <name evidence="3" type="ORF">CR513_14575</name>
</gene>
<dbReference type="PANTHER" id="PTHR35317">
    <property type="entry name" value="OS04G0629600 PROTEIN"/>
    <property type="match status" value="1"/>
</dbReference>
<reference evidence="3" key="1">
    <citation type="submission" date="2018-05" db="EMBL/GenBank/DDBJ databases">
        <title>Draft genome of Mucuna pruriens seed.</title>
        <authorList>
            <person name="Nnadi N.E."/>
            <person name="Vos R."/>
            <person name="Hasami M.H."/>
            <person name="Devisetty U.K."/>
            <person name="Aguiy J.C."/>
        </authorList>
    </citation>
    <scope>NUCLEOTIDE SEQUENCE [LARGE SCALE GENOMIC DNA]</scope>
    <source>
        <strain evidence="3">JCA_2017</strain>
    </source>
</reference>
<evidence type="ECO:0000259" key="2">
    <source>
        <dbReference type="Pfam" id="PF22936"/>
    </source>
</evidence>
<dbReference type="Pfam" id="PF22936">
    <property type="entry name" value="Pol_BBD"/>
    <property type="match status" value="1"/>
</dbReference>